<evidence type="ECO:0000259" key="10">
    <source>
        <dbReference type="Pfam" id="PF04290"/>
    </source>
</evidence>
<feature type="domain" description="Tripartite ATP-independent periplasmic transporters DctQ component" evidence="10">
    <location>
        <begin position="26"/>
        <end position="157"/>
    </location>
</feature>
<dbReference type="RefSeq" id="WP_076765002.1">
    <property type="nucleotide sequence ID" value="NZ_MSFI01000011.1"/>
</dbReference>
<proteinExistence type="inferred from homology"/>
<keyword evidence="4" id="KW-0997">Cell inner membrane</keyword>
<evidence type="ECO:0000256" key="1">
    <source>
        <dbReference type="ARBA" id="ARBA00004429"/>
    </source>
</evidence>
<feature type="transmembrane region" description="Helical" evidence="9">
    <location>
        <begin position="17"/>
        <end position="39"/>
    </location>
</feature>
<reference evidence="11 12" key="1">
    <citation type="submission" date="2016-12" db="EMBL/GenBank/DDBJ databases">
        <title>Domibacillus sp. SAB 38T whole genome sequencing.</title>
        <authorList>
            <person name="Verma A."/>
            <person name="Ojha A.K."/>
            <person name="Krishnamurthi S."/>
        </authorList>
    </citation>
    <scope>NUCLEOTIDE SEQUENCE [LARGE SCALE GENOMIC DNA]</scope>
    <source>
        <strain evidence="11 12">SAB 38</strain>
    </source>
</reference>
<keyword evidence="6 9" id="KW-1133">Transmembrane helix</keyword>
<sequence>MKLLNTLSDGVFKVEKAIVIVLVGVMFISLTIGVVFRYFLKMPLHWADETAIFSLVWLTFVGGSMSLKQGQIAAVTMFIDLLKGRLRHILLCFSTILVFGFGLLLLFASIHWITQPTIVFQRSSIMQIPMLYPYLSVPVGLFFFCIHSLNLCVQTIRGVENSAGHLETIVDTVPDNKPLKSLKNEVI</sequence>
<dbReference type="PANTHER" id="PTHR35011:SF2">
    <property type="entry name" value="2,3-DIKETO-L-GULONATE TRAP TRANSPORTER SMALL PERMEASE PROTEIN YIAM"/>
    <property type="match status" value="1"/>
</dbReference>
<keyword evidence="3" id="KW-1003">Cell membrane</keyword>
<evidence type="ECO:0000313" key="11">
    <source>
        <dbReference type="EMBL" id="OMP67236.1"/>
    </source>
</evidence>
<organism evidence="11 12">
    <name type="scientific">Domibacillus epiphyticus</name>
    <dbReference type="NCBI Taxonomy" id="1714355"/>
    <lineage>
        <taxon>Bacteria</taxon>
        <taxon>Bacillati</taxon>
        <taxon>Bacillota</taxon>
        <taxon>Bacilli</taxon>
        <taxon>Bacillales</taxon>
        <taxon>Bacillaceae</taxon>
        <taxon>Domibacillus</taxon>
    </lineage>
</organism>
<keyword evidence="2" id="KW-0813">Transport</keyword>
<accession>A0A1V2A8E2</accession>
<keyword evidence="12" id="KW-1185">Reference proteome</keyword>
<feature type="transmembrane region" description="Helical" evidence="9">
    <location>
        <begin position="51"/>
        <end position="67"/>
    </location>
</feature>
<dbReference type="OrthoDB" id="9815614at2"/>
<gene>
    <name evidence="11" type="ORF">BTO28_07850</name>
</gene>
<name>A0A1V2A8E2_9BACI</name>
<dbReference type="Pfam" id="PF04290">
    <property type="entry name" value="DctQ"/>
    <property type="match status" value="1"/>
</dbReference>
<evidence type="ECO:0000256" key="5">
    <source>
        <dbReference type="ARBA" id="ARBA00022692"/>
    </source>
</evidence>
<feature type="transmembrane region" description="Helical" evidence="9">
    <location>
        <begin position="133"/>
        <end position="153"/>
    </location>
</feature>
<evidence type="ECO:0000256" key="6">
    <source>
        <dbReference type="ARBA" id="ARBA00022989"/>
    </source>
</evidence>
<protein>
    <recommendedName>
        <fullName evidence="10">Tripartite ATP-independent periplasmic transporters DctQ component domain-containing protein</fullName>
    </recommendedName>
</protein>
<dbReference type="InterPro" id="IPR007387">
    <property type="entry name" value="TRAP_DctQ"/>
</dbReference>
<dbReference type="Proteomes" id="UP000188613">
    <property type="component" value="Unassembled WGS sequence"/>
</dbReference>
<dbReference type="AlphaFoldDB" id="A0A1V2A8E2"/>
<dbReference type="GO" id="GO:0005886">
    <property type="term" value="C:plasma membrane"/>
    <property type="evidence" value="ECO:0007669"/>
    <property type="project" value="UniProtKB-SubCell"/>
</dbReference>
<dbReference type="GO" id="GO:0015740">
    <property type="term" value="P:C4-dicarboxylate transport"/>
    <property type="evidence" value="ECO:0007669"/>
    <property type="project" value="TreeGrafter"/>
</dbReference>
<evidence type="ECO:0000256" key="2">
    <source>
        <dbReference type="ARBA" id="ARBA00022448"/>
    </source>
</evidence>
<dbReference type="InterPro" id="IPR055348">
    <property type="entry name" value="DctQ"/>
</dbReference>
<comment type="similarity">
    <text evidence="8">Belongs to the TRAP transporter small permease family.</text>
</comment>
<evidence type="ECO:0000256" key="9">
    <source>
        <dbReference type="SAM" id="Phobius"/>
    </source>
</evidence>
<evidence type="ECO:0000256" key="4">
    <source>
        <dbReference type="ARBA" id="ARBA00022519"/>
    </source>
</evidence>
<dbReference type="EMBL" id="MSFI01000011">
    <property type="protein sequence ID" value="OMP67236.1"/>
    <property type="molecule type" value="Genomic_DNA"/>
</dbReference>
<evidence type="ECO:0000256" key="7">
    <source>
        <dbReference type="ARBA" id="ARBA00023136"/>
    </source>
</evidence>
<comment type="subcellular location">
    <subcellularLocation>
        <location evidence="1">Cell inner membrane</location>
        <topology evidence="1">Multi-pass membrane protein</topology>
    </subcellularLocation>
</comment>
<dbReference type="PANTHER" id="PTHR35011">
    <property type="entry name" value="2,3-DIKETO-L-GULONATE TRAP TRANSPORTER SMALL PERMEASE PROTEIN YIAM"/>
    <property type="match status" value="1"/>
</dbReference>
<evidence type="ECO:0000313" key="12">
    <source>
        <dbReference type="Proteomes" id="UP000188613"/>
    </source>
</evidence>
<comment type="caution">
    <text evidence="11">The sequence shown here is derived from an EMBL/GenBank/DDBJ whole genome shotgun (WGS) entry which is preliminary data.</text>
</comment>
<dbReference type="GO" id="GO:0022857">
    <property type="term" value="F:transmembrane transporter activity"/>
    <property type="evidence" value="ECO:0007669"/>
    <property type="project" value="TreeGrafter"/>
</dbReference>
<evidence type="ECO:0000256" key="3">
    <source>
        <dbReference type="ARBA" id="ARBA00022475"/>
    </source>
</evidence>
<dbReference type="STRING" id="1714355.BTO28_07850"/>
<evidence type="ECO:0000256" key="8">
    <source>
        <dbReference type="ARBA" id="ARBA00038436"/>
    </source>
</evidence>
<keyword evidence="7 9" id="KW-0472">Membrane</keyword>
<feature type="transmembrane region" description="Helical" evidence="9">
    <location>
        <begin position="88"/>
        <end position="113"/>
    </location>
</feature>
<keyword evidence="5 9" id="KW-0812">Transmembrane</keyword>